<accession>A0A9D1U0A4</accession>
<proteinExistence type="predicted"/>
<name>A0A9D1U0A4_9STAP</name>
<dbReference type="AlphaFoldDB" id="A0A9D1U0A4"/>
<gene>
    <name evidence="1" type="ORF">H9891_08945</name>
</gene>
<dbReference type="EMBL" id="DXHR01000030">
    <property type="protein sequence ID" value="HIW13261.1"/>
    <property type="molecule type" value="Genomic_DNA"/>
</dbReference>
<sequence length="54" mass="6238">MTDLRCGTKCFIVTIEQNDGETVKEVPARSQADARKMVRKHFGKDMKIRSVRKK</sequence>
<reference evidence="1" key="2">
    <citation type="submission" date="2021-04" db="EMBL/GenBank/DDBJ databases">
        <authorList>
            <person name="Gilroy R."/>
        </authorList>
    </citation>
    <scope>NUCLEOTIDE SEQUENCE</scope>
    <source>
        <strain evidence="1">ChiHjej13B12-752</strain>
    </source>
</reference>
<organism evidence="1 2">
    <name type="scientific">Candidatus Salinicoccus stercoripullorum</name>
    <dbReference type="NCBI Taxonomy" id="2838756"/>
    <lineage>
        <taxon>Bacteria</taxon>
        <taxon>Bacillati</taxon>
        <taxon>Bacillota</taxon>
        <taxon>Bacilli</taxon>
        <taxon>Bacillales</taxon>
        <taxon>Staphylococcaceae</taxon>
        <taxon>Salinicoccus</taxon>
    </lineage>
</organism>
<dbReference type="Proteomes" id="UP000823989">
    <property type="component" value="Unassembled WGS sequence"/>
</dbReference>
<evidence type="ECO:0000313" key="1">
    <source>
        <dbReference type="EMBL" id="HIW13261.1"/>
    </source>
</evidence>
<protein>
    <submittedName>
        <fullName evidence="1">Uncharacterized protein</fullName>
    </submittedName>
</protein>
<reference evidence="1" key="1">
    <citation type="journal article" date="2021" name="PeerJ">
        <title>Extensive microbial diversity within the chicken gut microbiome revealed by metagenomics and culture.</title>
        <authorList>
            <person name="Gilroy R."/>
            <person name="Ravi A."/>
            <person name="Getino M."/>
            <person name="Pursley I."/>
            <person name="Horton D.L."/>
            <person name="Alikhan N.F."/>
            <person name="Baker D."/>
            <person name="Gharbi K."/>
            <person name="Hall N."/>
            <person name="Watson M."/>
            <person name="Adriaenssens E.M."/>
            <person name="Foster-Nyarko E."/>
            <person name="Jarju S."/>
            <person name="Secka A."/>
            <person name="Antonio M."/>
            <person name="Oren A."/>
            <person name="Chaudhuri R.R."/>
            <person name="La Ragione R."/>
            <person name="Hildebrand F."/>
            <person name="Pallen M.J."/>
        </authorList>
    </citation>
    <scope>NUCLEOTIDE SEQUENCE</scope>
    <source>
        <strain evidence="1">ChiHjej13B12-752</strain>
    </source>
</reference>
<evidence type="ECO:0000313" key="2">
    <source>
        <dbReference type="Proteomes" id="UP000823989"/>
    </source>
</evidence>
<comment type="caution">
    <text evidence="1">The sequence shown here is derived from an EMBL/GenBank/DDBJ whole genome shotgun (WGS) entry which is preliminary data.</text>
</comment>